<feature type="non-terminal residue" evidence="1">
    <location>
        <position position="113"/>
    </location>
</feature>
<gene>
    <name evidence="1" type="ORF">METZ01_LOCUS222899</name>
</gene>
<name>A0A382G5J4_9ZZZZ</name>
<evidence type="ECO:0000313" key="1">
    <source>
        <dbReference type="EMBL" id="SVB70045.1"/>
    </source>
</evidence>
<organism evidence="1">
    <name type="scientific">marine metagenome</name>
    <dbReference type="NCBI Taxonomy" id="408172"/>
    <lineage>
        <taxon>unclassified sequences</taxon>
        <taxon>metagenomes</taxon>
        <taxon>ecological metagenomes</taxon>
    </lineage>
</organism>
<sequence>MTKNTVLILTIAFIGLPIPATAQGGPGFLFERPDVFIAFKSGYSLPTAESDLFASSTEQFTLNRSDFGSPYLGGEFAVRATSRMDVGLNVGWARSRSWSEYRDYHEEIGPSKF</sequence>
<protein>
    <submittedName>
        <fullName evidence="1">Uncharacterized protein</fullName>
    </submittedName>
</protein>
<proteinExistence type="predicted"/>
<dbReference type="EMBL" id="UINC01053481">
    <property type="protein sequence ID" value="SVB70045.1"/>
    <property type="molecule type" value="Genomic_DNA"/>
</dbReference>
<accession>A0A382G5J4</accession>
<reference evidence="1" key="1">
    <citation type="submission" date="2018-05" db="EMBL/GenBank/DDBJ databases">
        <authorList>
            <person name="Lanie J.A."/>
            <person name="Ng W.-L."/>
            <person name="Kazmierczak K.M."/>
            <person name="Andrzejewski T.M."/>
            <person name="Davidsen T.M."/>
            <person name="Wayne K.J."/>
            <person name="Tettelin H."/>
            <person name="Glass J.I."/>
            <person name="Rusch D."/>
            <person name="Podicherti R."/>
            <person name="Tsui H.-C.T."/>
            <person name="Winkler M.E."/>
        </authorList>
    </citation>
    <scope>NUCLEOTIDE SEQUENCE</scope>
</reference>
<dbReference type="AlphaFoldDB" id="A0A382G5J4"/>